<dbReference type="PANTHER" id="PTHR43249">
    <property type="entry name" value="UDP-N-ACETYL-2-AMINO-2-DEOXY-D-GLUCURONATE OXIDASE"/>
    <property type="match status" value="1"/>
</dbReference>
<evidence type="ECO:0000259" key="2">
    <source>
        <dbReference type="Pfam" id="PF22725"/>
    </source>
</evidence>
<sequence length="363" mass="38899">MATLRHAIIGVGASILGGHRPGLELDTAELVGVTDVNQEIGSARAEELGVPFFADHHALLAEAKPDVVVILAPHPFHASLTIDALDAGAHVLVEKPMAVRASEADAMVEAAERNGKLLAINFQHRTRGDIRAIQQLIQSGELGKLQHVDMVAAWPRTAKYYAGGGWRGTWKGEGGGVLMNQAPHNLDLICHLFGLPARVFAWTRTVLHNIETEDTVHAICEWPNGMLGSLHITTAEAGRSERFEIVGSAGSVQIIDSELTHRRLSPDFAEIAKTSDEAMPKLSADDVAIKPLDGEGNHREIYRNLHDAIQNGTALVADGASGRQSLELANALILSSHTGAPVELPLSRQAYDELFSKLAGQSA</sequence>
<evidence type="ECO:0000313" key="4">
    <source>
        <dbReference type="Proteomes" id="UP000646579"/>
    </source>
</evidence>
<dbReference type="Proteomes" id="UP000646579">
    <property type="component" value="Unassembled WGS sequence"/>
</dbReference>
<dbReference type="SUPFAM" id="SSF55347">
    <property type="entry name" value="Glyceraldehyde-3-phosphate dehydrogenase-like, C-terminal domain"/>
    <property type="match status" value="1"/>
</dbReference>
<protein>
    <submittedName>
        <fullName evidence="3">Dehydrogenase</fullName>
    </submittedName>
</protein>
<dbReference type="InterPro" id="IPR036291">
    <property type="entry name" value="NAD(P)-bd_dom_sf"/>
</dbReference>
<dbReference type="EMBL" id="BMZE01000001">
    <property type="protein sequence ID" value="GHA13061.1"/>
    <property type="molecule type" value="Genomic_DNA"/>
</dbReference>
<dbReference type="PANTHER" id="PTHR43249:SF1">
    <property type="entry name" value="D-GLUCOSIDE 3-DEHYDROGENASE"/>
    <property type="match status" value="1"/>
</dbReference>
<dbReference type="InterPro" id="IPR000683">
    <property type="entry name" value="Gfo/Idh/MocA-like_OxRdtase_N"/>
</dbReference>
<dbReference type="InterPro" id="IPR055170">
    <property type="entry name" value="GFO_IDH_MocA-like_dom"/>
</dbReference>
<reference evidence="3" key="2">
    <citation type="submission" date="2020-09" db="EMBL/GenBank/DDBJ databases">
        <authorList>
            <person name="Sun Q."/>
            <person name="Kim S."/>
        </authorList>
    </citation>
    <scope>NUCLEOTIDE SEQUENCE</scope>
    <source>
        <strain evidence="3">KCTC 32437</strain>
    </source>
</reference>
<gene>
    <name evidence="3" type="ORF">GCM10007989_04530</name>
</gene>
<dbReference type="GO" id="GO:0000166">
    <property type="term" value="F:nucleotide binding"/>
    <property type="evidence" value="ECO:0007669"/>
    <property type="project" value="InterPro"/>
</dbReference>
<organism evidence="3 4">
    <name type="scientific">Devosia pacifica</name>
    <dbReference type="NCBI Taxonomy" id="1335967"/>
    <lineage>
        <taxon>Bacteria</taxon>
        <taxon>Pseudomonadati</taxon>
        <taxon>Pseudomonadota</taxon>
        <taxon>Alphaproteobacteria</taxon>
        <taxon>Hyphomicrobiales</taxon>
        <taxon>Devosiaceae</taxon>
        <taxon>Devosia</taxon>
    </lineage>
</organism>
<accession>A0A918RUB0</accession>
<dbReference type="Gene3D" id="3.30.360.10">
    <property type="entry name" value="Dihydrodipicolinate Reductase, domain 2"/>
    <property type="match status" value="1"/>
</dbReference>
<name>A0A918RUB0_9HYPH</name>
<proteinExistence type="predicted"/>
<evidence type="ECO:0000313" key="3">
    <source>
        <dbReference type="EMBL" id="GHA13061.1"/>
    </source>
</evidence>
<dbReference type="Pfam" id="PF22725">
    <property type="entry name" value="GFO_IDH_MocA_C3"/>
    <property type="match status" value="1"/>
</dbReference>
<dbReference type="InterPro" id="IPR052515">
    <property type="entry name" value="Gfo/Idh/MocA_Oxidoreductase"/>
</dbReference>
<keyword evidence="4" id="KW-1185">Reference proteome</keyword>
<feature type="domain" description="Gfo/Idh/MocA-like oxidoreductase N-terminal" evidence="1">
    <location>
        <begin position="5"/>
        <end position="122"/>
    </location>
</feature>
<dbReference type="Gene3D" id="3.40.50.720">
    <property type="entry name" value="NAD(P)-binding Rossmann-like Domain"/>
    <property type="match status" value="1"/>
</dbReference>
<dbReference type="RefSeq" id="WP_189422942.1">
    <property type="nucleotide sequence ID" value="NZ_BMZE01000001.1"/>
</dbReference>
<dbReference type="Pfam" id="PF01408">
    <property type="entry name" value="GFO_IDH_MocA"/>
    <property type="match status" value="1"/>
</dbReference>
<feature type="domain" description="GFO/IDH/MocA-like oxidoreductase" evidence="2">
    <location>
        <begin position="130"/>
        <end position="252"/>
    </location>
</feature>
<reference evidence="3" key="1">
    <citation type="journal article" date="2014" name="Int. J. Syst. Evol. Microbiol.">
        <title>Complete genome sequence of Corynebacterium casei LMG S-19264T (=DSM 44701T), isolated from a smear-ripened cheese.</title>
        <authorList>
            <consortium name="US DOE Joint Genome Institute (JGI-PGF)"/>
            <person name="Walter F."/>
            <person name="Albersmeier A."/>
            <person name="Kalinowski J."/>
            <person name="Ruckert C."/>
        </authorList>
    </citation>
    <scope>NUCLEOTIDE SEQUENCE</scope>
    <source>
        <strain evidence="3">KCTC 32437</strain>
    </source>
</reference>
<dbReference type="AlphaFoldDB" id="A0A918RUB0"/>
<evidence type="ECO:0000259" key="1">
    <source>
        <dbReference type="Pfam" id="PF01408"/>
    </source>
</evidence>
<comment type="caution">
    <text evidence="3">The sequence shown here is derived from an EMBL/GenBank/DDBJ whole genome shotgun (WGS) entry which is preliminary data.</text>
</comment>
<dbReference type="SUPFAM" id="SSF51735">
    <property type="entry name" value="NAD(P)-binding Rossmann-fold domains"/>
    <property type="match status" value="1"/>
</dbReference>